<keyword evidence="3" id="KW-1185">Reference proteome</keyword>
<keyword evidence="1" id="KW-1133">Transmembrane helix</keyword>
<gene>
    <name evidence="2" type="ORF">ANN_19806</name>
</gene>
<evidence type="ECO:0000313" key="3">
    <source>
        <dbReference type="Proteomes" id="UP001148838"/>
    </source>
</evidence>
<organism evidence="2 3">
    <name type="scientific">Periplaneta americana</name>
    <name type="common">American cockroach</name>
    <name type="synonym">Blatta americana</name>
    <dbReference type="NCBI Taxonomy" id="6978"/>
    <lineage>
        <taxon>Eukaryota</taxon>
        <taxon>Metazoa</taxon>
        <taxon>Ecdysozoa</taxon>
        <taxon>Arthropoda</taxon>
        <taxon>Hexapoda</taxon>
        <taxon>Insecta</taxon>
        <taxon>Pterygota</taxon>
        <taxon>Neoptera</taxon>
        <taxon>Polyneoptera</taxon>
        <taxon>Dictyoptera</taxon>
        <taxon>Blattodea</taxon>
        <taxon>Blattoidea</taxon>
        <taxon>Blattidae</taxon>
        <taxon>Blattinae</taxon>
        <taxon>Periplaneta</taxon>
    </lineage>
</organism>
<keyword evidence="1" id="KW-0812">Transmembrane</keyword>
<name>A0ABQ8SBG8_PERAM</name>
<evidence type="ECO:0000256" key="1">
    <source>
        <dbReference type="SAM" id="Phobius"/>
    </source>
</evidence>
<feature type="transmembrane region" description="Helical" evidence="1">
    <location>
        <begin position="34"/>
        <end position="57"/>
    </location>
</feature>
<sequence>MAGLCESGNEPPGSLKATVSVPTMPNTWKLRMVVLLYVSYSFVITTVFQAFFTSFLVDPGYGKKMETLDEALKSDIKFAYSSAMGIAAMNMDYKEIQSFPSSRHLHCDDNQKCIDRMIYKRDIIAVAGDVYTEYLTSALGFESEKLLCRLNDNVISSSLVFLYFCYRKEAIT</sequence>
<comment type="caution">
    <text evidence="2">The sequence shown here is derived from an EMBL/GenBank/DDBJ whole genome shotgun (WGS) entry which is preliminary data.</text>
</comment>
<evidence type="ECO:0000313" key="2">
    <source>
        <dbReference type="EMBL" id="KAJ4431209.1"/>
    </source>
</evidence>
<keyword evidence="1" id="KW-0472">Membrane</keyword>
<dbReference type="EMBL" id="JAJSOF020000031">
    <property type="protein sequence ID" value="KAJ4431209.1"/>
    <property type="molecule type" value="Genomic_DNA"/>
</dbReference>
<proteinExistence type="predicted"/>
<dbReference type="Proteomes" id="UP001148838">
    <property type="component" value="Unassembled WGS sequence"/>
</dbReference>
<reference evidence="2 3" key="1">
    <citation type="journal article" date="2022" name="Allergy">
        <title>Genome assembly and annotation of Periplaneta americana reveal a comprehensive cockroach allergen profile.</title>
        <authorList>
            <person name="Wang L."/>
            <person name="Xiong Q."/>
            <person name="Saelim N."/>
            <person name="Wang L."/>
            <person name="Nong W."/>
            <person name="Wan A.T."/>
            <person name="Shi M."/>
            <person name="Liu X."/>
            <person name="Cao Q."/>
            <person name="Hui J.H.L."/>
            <person name="Sookrung N."/>
            <person name="Leung T.F."/>
            <person name="Tungtrongchitr A."/>
            <person name="Tsui S.K.W."/>
        </authorList>
    </citation>
    <scope>NUCLEOTIDE SEQUENCE [LARGE SCALE GENOMIC DNA]</scope>
    <source>
        <strain evidence="2">PWHHKU_190912</strain>
    </source>
</reference>
<accession>A0ABQ8SBG8</accession>
<evidence type="ECO:0008006" key="4">
    <source>
        <dbReference type="Google" id="ProtNLM"/>
    </source>
</evidence>
<protein>
    <recommendedName>
        <fullName evidence="4">Ionotropic glutamate receptor C-terminal domain-containing protein</fullName>
    </recommendedName>
</protein>